<evidence type="ECO:0000313" key="6">
    <source>
        <dbReference type="EMBL" id="GAA5101090.1"/>
    </source>
</evidence>
<name>A0ABP9MSG1_9GAMM</name>
<comment type="subcellular location">
    <subcellularLocation>
        <location evidence="1">Membrane</location>
        <topology evidence="1">Multi-pass membrane protein</topology>
    </subcellularLocation>
</comment>
<evidence type="ECO:0000256" key="3">
    <source>
        <dbReference type="ARBA" id="ARBA00022989"/>
    </source>
</evidence>
<dbReference type="EMBL" id="BAABKE010000005">
    <property type="protein sequence ID" value="GAA5101090.1"/>
    <property type="molecule type" value="Genomic_DNA"/>
</dbReference>
<dbReference type="RefSeq" id="WP_077925783.1">
    <property type="nucleotide sequence ID" value="NZ_BAABKE010000005.1"/>
</dbReference>
<comment type="caution">
    <text evidence="6">The sequence shown here is derived from an EMBL/GenBank/DDBJ whole genome shotgun (WGS) entry which is preliminary data.</text>
</comment>
<dbReference type="Proteomes" id="UP001500631">
    <property type="component" value="Unassembled WGS sequence"/>
</dbReference>
<evidence type="ECO:0000256" key="5">
    <source>
        <dbReference type="SAM" id="Phobius"/>
    </source>
</evidence>
<keyword evidence="2 5" id="KW-0812">Transmembrane</keyword>
<feature type="transmembrane region" description="Helical" evidence="5">
    <location>
        <begin position="52"/>
        <end position="71"/>
    </location>
</feature>
<feature type="transmembrane region" description="Helical" evidence="5">
    <location>
        <begin position="76"/>
        <end position="98"/>
    </location>
</feature>
<organism evidence="6 7">
    <name type="scientific">Wohlfahrtiimonas larvae</name>
    <dbReference type="NCBI Taxonomy" id="1157986"/>
    <lineage>
        <taxon>Bacteria</taxon>
        <taxon>Pseudomonadati</taxon>
        <taxon>Pseudomonadota</taxon>
        <taxon>Gammaproteobacteria</taxon>
        <taxon>Cardiobacteriales</taxon>
        <taxon>Ignatzschineriaceae</taxon>
        <taxon>Wohlfahrtiimonas</taxon>
    </lineage>
</organism>
<dbReference type="InterPro" id="IPR032808">
    <property type="entry name" value="DoxX"/>
</dbReference>
<feature type="transmembrane region" description="Helical" evidence="5">
    <location>
        <begin position="12"/>
        <end position="32"/>
    </location>
</feature>
<feature type="transmembrane region" description="Helical" evidence="5">
    <location>
        <begin position="110"/>
        <end position="129"/>
    </location>
</feature>
<reference evidence="7" key="1">
    <citation type="journal article" date="2019" name="Int. J. Syst. Evol. Microbiol.">
        <title>The Global Catalogue of Microorganisms (GCM) 10K type strain sequencing project: providing services to taxonomists for standard genome sequencing and annotation.</title>
        <authorList>
            <consortium name="The Broad Institute Genomics Platform"/>
            <consortium name="The Broad Institute Genome Sequencing Center for Infectious Disease"/>
            <person name="Wu L."/>
            <person name="Ma J."/>
        </authorList>
    </citation>
    <scope>NUCLEOTIDE SEQUENCE [LARGE SCALE GENOMIC DNA]</scope>
    <source>
        <strain evidence="7">JCM 18424</strain>
    </source>
</reference>
<proteinExistence type="predicted"/>
<keyword evidence="3 5" id="KW-1133">Transmembrane helix</keyword>
<keyword evidence="4 5" id="KW-0472">Membrane</keyword>
<dbReference type="Pfam" id="PF07681">
    <property type="entry name" value="DoxX"/>
    <property type="match status" value="1"/>
</dbReference>
<gene>
    <name evidence="6" type="primary">mexG</name>
    <name evidence="6" type="ORF">GCM10023338_16500</name>
</gene>
<evidence type="ECO:0000256" key="1">
    <source>
        <dbReference type="ARBA" id="ARBA00004141"/>
    </source>
</evidence>
<evidence type="ECO:0000256" key="2">
    <source>
        <dbReference type="ARBA" id="ARBA00022692"/>
    </source>
</evidence>
<evidence type="ECO:0000256" key="4">
    <source>
        <dbReference type="ARBA" id="ARBA00023136"/>
    </source>
</evidence>
<keyword evidence="7" id="KW-1185">Reference proteome</keyword>
<accession>A0ABP9MSG1</accession>
<sequence>MQIFIHRILDSKALWIVARVLLVVIFLSSGLAKLIDFEGGLAEMRSAGLHPPIFFNIATIITLLTGSFLILMNRCVWLASGALSIFMLLTILIVHTFWHNPVEGFEVALFFALEHVTVVGGLIMATIVSRMKEKEQGLK</sequence>
<protein>
    <submittedName>
        <fullName evidence="6">Multidrug efflux RND transporter inhibitory subunit MexG</fullName>
    </submittedName>
</protein>
<evidence type="ECO:0000313" key="7">
    <source>
        <dbReference type="Proteomes" id="UP001500631"/>
    </source>
</evidence>